<comment type="caution">
    <text evidence="2">The sequence shown here is derived from an EMBL/GenBank/DDBJ whole genome shotgun (WGS) entry which is preliminary data.</text>
</comment>
<evidence type="ECO:0000313" key="3">
    <source>
        <dbReference type="Proteomes" id="UP000229315"/>
    </source>
</evidence>
<keyword evidence="1" id="KW-0472">Membrane</keyword>
<sequence>MKINLQFQTSALLRGVATPHPKRDWYVLLGGAVALGLLLIATALYLYVGLQSGVIFSASLEEDDSVPVVSREALQDIVSRFETVEVNYETGNIRTADVGDPR</sequence>
<name>A0A2H0UFR2_9BACT</name>
<gene>
    <name evidence="2" type="ORF">COU15_01655</name>
</gene>
<protein>
    <submittedName>
        <fullName evidence="2">Uncharacterized protein</fullName>
    </submittedName>
</protein>
<proteinExistence type="predicted"/>
<accession>A0A2H0UFR2</accession>
<keyword evidence="1" id="KW-1133">Transmembrane helix</keyword>
<dbReference type="AlphaFoldDB" id="A0A2H0UFR2"/>
<evidence type="ECO:0000256" key="1">
    <source>
        <dbReference type="SAM" id="Phobius"/>
    </source>
</evidence>
<dbReference type="EMBL" id="PFBH01000012">
    <property type="protein sequence ID" value="PIR85254.1"/>
    <property type="molecule type" value="Genomic_DNA"/>
</dbReference>
<keyword evidence="1" id="KW-0812">Transmembrane</keyword>
<organism evidence="2 3">
    <name type="scientific">Candidatus Kaiserbacteria bacterium CG10_big_fil_rev_8_21_14_0_10_45_20</name>
    <dbReference type="NCBI Taxonomy" id="1974607"/>
    <lineage>
        <taxon>Bacteria</taxon>
        <taxon>Candidatus Kaiseribacteriota</taxon>
    </lineage>
</organism>
<evidence type="ECO:0000313" key="2">
    <source>
        <dbReference type="EMBL" id="PIR85254.1"/>
    </source>
</evidence>
<reference evidence="3" key="1">
    <citation type="submission" date="2017-09" db="EMBL/GenBank/DDBJ databases">
        <title>Depth-based differentiation of microbial function through sediment-hosted aquifers and enrichment of novel symbionts in the deep terrestrial subsurface.</title>
        <authorList>
            <person name="Probst A.J."/>
            <person name="Ladd B."/>
            <person name="Jarett J.K."/>
            <person name="Geller-Mcgrath D.E."/>
            <person name="Sieber C.M.K."/>
            <person name="Emerson J.B."/>
            <person name="Anantharaman K."/>
            <person name="Thomas B.C."/>
            <person name="Malmstrom R."/>
            <person name="Stieglmeier M."/>
            <person name="Klingl A."/>
            <person name="Woyke T."/>
            <person name="Ryan C.M."/>
            <person name="Banfield J.F."/>
        </authorList>
    </citation>
    <scope>NUCLEOTIDE SEQUENCE [LARGE SCALE GENOMIC DNA]</scope>
</reference>
<dbReference type="Proteomes" id="UP000229315">
    <property type="component" value="Unassembled WGS sequence"/>
</dbReference>
<feature type="transmembrane region" description="Helical" evidence="1">
    <location>
        <begin position="25"/>
        <end position="48"/>
    </location>
</feature>